<dbReference type="EMBL" id="CP050468">
    <property type="protein sequence ID" value="UTZ28427.1"/>
    <property type="molecule type" value="Genomic_DNA"/>
</dbReference>
<protein>
    <submittedName>
        <fullName evidence="2">DUF4435 domain-containing protein</fullName>
    </submittedName>
</protein>
<gene>
    <name evidence="2" type="ORF">HB761_17185</name>
</gene>
<feature type="domain" description="DUF4435" evidence="1">
    <location>
        <begin position="29"/>
        <end position="268"/>
    </location>
</feature>
<organism evidence="2 3">
    <name type="scientific">Vibrio campbellii</name>
    <dbReference type="NCBI Taxonomy" id="680"/>
    <lineage>
        <taxon>Bacteria</taxon>
        <taxon>Pseudomonadati</taxon>
        <taxon>Pseudomonadota</taxon>
        <taxon>Gammaproteobacteria</taxon>
        <taxon>Vibrionales</taxon>
        <taxon>Vibrionaceae</taxon>
        <taxon>Vibrio</taxon>
    </lineage>
</organism>
<sequence>MASFSEYFTNPHYIKAHGIVKKGNENLGFIYIENEKDISFWKVFFGEDILKSYEFNATKNPATIACGTRGKFRFDELICNANKSAIFALDSDLDHMTPNRFKRCVDIIENPFVIHTFGYGKESFTNSIESLNSCLESYYFYRPSSFKFTNFLENYSSIIYPVFIKFIHLLNYHPDVSDEGEFRKRIIPNQQLLSDMYFDDKFEDAQTYFNAYEQELDHLLNGDDIATTVELCSRFGLKQRNTYQFINGHDLEDKIVKVIVNQIKCNLIAEEMNNYKAEGAQGQLLGDRARELKTHFDENVRFRTLRSMCTRYSSNDLFRASQEQLTVLQV</sequence>
<reference evidence="2" key="1">
    <citation type="submission" date="2020-03" db="EMBL/GenBank/DDBJ databases">
        <title>Five strains of Vibrio campbellii isolated from Mariana Trench.</title>
        <authorList>
            <person name="Liang J."/>
            <person name="Zhang X.-H."/>
        </authorList>
    </citation>
    <scope>NUCLEOTIDE SEQUENCE</scope>
    <source>
        <strain evidence="2">LJC014</strain>
    </source>
</reference>
<evidence type="ECO:0000259" key="1">
    <source>
        <dbReference type="Pfam" id="PF14491"/>
    </source>
</evidence>
<accession>A0AAE9N4I2</accession>
<dbReference type="InterPro" id="IPR029492">
    <property type="entry name" value="DUF4435"/>
</dbReference>
<dbReference type="AlphaFoldDB" id="A0AAE9N4I2"/>
<evidence type="ECO:0000313" key="3">
    <source>
        <dbReference type="Proteomes" id="UP001058687"/>
    </source>
</evidence>
<proteinExistence type="predicted"/>
<dbReference type="Pfam" id="PF14491">
    <property type="entry name" value="DUF4435"/>
    <property type="match status" value="1"/>
</dbReference>
<evidence type="ECO:0000313" key="2">
    <source>
        <dbReference type="EMBL" id="UTZ28427.1"/>
    </source>
</evidence>
<name>A0AAE9N4I2_9VIBR</name>
<dbReference type="RefSeq" id="WP_255943413.1">
    <property type="nucleotide sequence ID" value="NZ_CP050468.1"/>
</dbReference>
<dbReference type="Proteomes" id="UP001058687">
    <property type="component" value="Chromosome 2"/>
</dbReference>